<reference evidence="1 2" key="1">
    <citation type="journal article" date="2021" name="Nat. Plants">
        <title>The Taxus genome provides insights into paclitaxel biosynthesis.</title>
        <authorList>
            <person name="Xiong X."/>
            <person name="Gou J."/>
            <person name="Liao Q."/>
            <person name="Li Y."/>
            <person name="Zhou Q."/>
            <person name="Bi G."/>
            <person name="Li C."/>
            <person name="Du R."/>
            <person name="Wang X."/>
            <person name="Sun T."/>
            <person name="Guo L."/>
            <person name="Liang H."/>
            <person name="Lu P."/>
            <person name="Wu Y."/>
            <person name="Zhang Z."/>
            <person name="Ro D.K."/>
            <person name="Shang Y."/>
            <person name="Huang S."/>
            <person name="Yan J."/>
        </authorList>
    </citation>
    <scope>NUCLEOTIDE SEQUENCE [LARGE SCALE GENOMIC DNA]</scope>
    <source>
        <strain evidence="1">Ta-2019</strain>
    </source>
</reference>
<accession>A0AA38GY95</accession>
<sequence>GVITRNRKVSEYNHRTVENKDLDSLLTARMNKHMMVDMSVYDDAGEKLLKRIGVYQLYELPYF</sequence>
<dbReference type="Proteomes" id="UP000824469">
    <property type="component" value="Unassembled WGS sequence"/>
</dbReference>
<proteinExistence type="predicted"/>
<evidence type="ECO:0000313" key="1">
    <source>
        <dbReference type="EMBL" id="KAH9331381.1"/>
    </source>
</evidence>
<protein>
    <submittedName>
        <fullName evidence="1">Uncharacterized protein</fullName>
    </submittedName>
</protein>
<feature type="non-terminal residue" evidence="1">
    <location>
        <position position="1"/>
    </location>
</feature>
<keyword evidence="2" id="KW-1185">Reference proteome</keyword>
<feature type="non-terminal residue" evidence="1">
    <location>
        <position position="63"/>
    </location>
</feature>
<gene>
    <name evidence="1" type="ORF">KI387_003489</name>
</gene>
<comment type="caution">
    <text evidence="1">The sequence shown here is derived from an EMBL/GenBank/DDBJ whole genome shotgun (WGS) entry which is preliminary data.</text>
</comment>
<evidence type="ECO:0000313" key="2">
    <source>
        <dbReference type="Proteomes" id="UP000824469"/>
    </source>
</evidence>
<name>A0AA38GY95_TAXCH</name>
<dbReference type="EMBL" id="JAHRHJ020000001">
    <property type="protein sequence ID" value="KAH9331381.1"/>
    <property type="molecule type" value="Genomic_DNA"/>
</dbReference>
<organism evidence="1 2">
    <name type="scientific">Taxus chinensis</name>
    <name type="common">Chinese yew</name>
    <name type="synonym">Taxus wallichiana var. chinensis</name>
    <dbReference type="NCBI Taxonomy" id="29808"/>
    <lineage>
        <taxon>Eukaryota</taxon>
        <taxon>Viridiplantae</taxon>
        <taxon>Streptophyta</taxon>
        <taxon>Embryophyta</taxon>
        <taxon>Tracheophyta</taxon>
        <taxon>Spermatophyta</taxon>
        <taxon>Pinopsida</taxon>
        <taxon>Pinidae</taxon>
        <taxon>Conifers II</taxon>
        <taxon>Cupressales</taxon>
        <taxon>Taxaceae</taxon>
        <taxon>Taxus</taxon>
    </lineage>
</organism>
<dbReference type="AlphaFoldDB" id="A0AA38GY95"/>